<dbReference type="InterPro" id="IPR036397">
    <property type="entry name" value="RNaseH_sf"/>
</dbReference>
<dbReference type="InterPro" id="IPR012337">
    <property type="entry name" value="RNaseH-like_sf"/>
</dbReference>
<dbReference type="SUPFAM" id="SSF53098">
    <property type="entry name" value="Ribonuclease H-like"/>
    <property type="match status" value="1"/>
</dbReference>
<feature type="domain" description="Integrase catalytic" evidence="1">
    <location>
        <begin position="260"/>
        <end position="455"/>
    </location>
</feature>
<evidence type="ECO:0000313" key="2">
    <source>
        <dbReference type="EMBL" id="RZT76423.1"/>
    </source>
</evidence>
<keyword evidence="3" id="KW-1185">Reference proteome</keyword>
<dbReference type="PANTHER" id="PTHR35004">
    <property type="entry name" value="TRANSPOSASE RV3428C-RELATED"/>
    <property type="match status" value="1"/>
</dbReference>
<dbReference type="Proteomes" id="UP000292136">
    <property type="component" value="Unassembled WGS sequence"/>
</dbReference>
<dbReference type="EMBL" id="SHKM01000002">
    <property type="protein sequence ID" value="RZT76423.1"/>
    <property type="molecule type" value="Genomic_DNA"/>
</dbReference>
<gene>
    <name evidence="2" type="ORF">EV678_2300</name>
</gene>
<dbReference type="InterPro" id="IPR001584">
    <property type="entry name" value="Integrase_cat-core"/>
</dbReference>
<dbReference type="PANTHER" id="PTHR35004:SF6">
    <property type="entry name" value="TRANSPOSASE"/>
    <property type="match status" value="1"/>
</dbReference>
<organism evidence="2 3">
    <name type="scientific">Azospira oryzae</name>
    <dbReference type="NCBI Taxonomy" id="146939"/>
    <lineage>
        <taxon>Bacteria</taxon>
        <taxon>Pseudomonadati</taxon>
        <taxon>Pseudomonadota</taxon>
        <taxon>Betaproteobacteria</taxon>
        <taxon>Rhodocyclales</taxon>
        <taxon>Rhodocyclaceae</taxon>
        <taxon>Azospira</taxon>
    </lineage>
</organism>
<sequence>MIRFSSKVGLRFRDEKMGWELSRRLVTGKIQFQSDTGELINLSDQEIRARWLSQEWIVDESSLGSLANALYLAVPRDLGTYPENQQREARRRKSYLDAIDPEHTPYNQEHWRPIIAQVAERLDDRYPPCPSTVQTWWRRYRQAKSLIYLIPRNKPMNSPHLKTAYQVFEDVISAVYLTNQKLPKQAVFDELRRNVGLVNQGLPQNDQIKCPCRATVYRWLAALQQDLVDASREGAEAARMKYRAAIGSVKVGNVLERIEIDHTPLDLIVIDSLTKLPLGRPWLTMAIDSHSRMVVGFYISFNAPSGHGVLQCLRRAILPKDEWLARFRDIQGQWPAYGIPVLIAVDNGTDLHSDALEAACLEMGIQILFCGSKTPQHKGAIERFFRTMNMGLIHRLPGTVFSNVDERGDYPAEEKAVIDMEGLVHLITKWVVEVYNVTPHRGINARPIDRWYESAERRIIELPAYPQQLEIIAGIPARRTLFHYGIELDGLQYNSELLQTIRRRAGANVPVSLKYYEDTVAHIHVFDTNLQEYLKVPAKLAEYAENLPRDIHRLVRENARKRFGDNCANPQLLQARAEIEAIIQEAIKAKKMGYRKAGAGYLMHDSEAVLNGKDPLAEARKPLKPVKEVVPLALPSGLDDDLPDFTAGEGV</sequence>
<dbReference type="PROSITE" id="PS50994">
    <property type="entry name" value="INTEGRASE"/>
    <property type="match status" value="1"/>
</dbReference>
<reference evidence="2 3" key="1">
    <citation type="submission" date="2019-02" db="EMBL/GenBank/DDBJ databases">
        <title>Genomic Encyclopedia of Type Strains, Phase IV (KMG-IV): sequencing the most valuable type-strain genomes for metagenomic binning, comparative biology and taxonomic classification.</title>
        <authorList>
            <person name="Goeker M."/>
        </authorList>
    </citation>
    <scope>NUCLEOTIDE SEQUENCE [LARGE SCALE GENOMIC DNA]</scope>
    <source>
        <strain evidence="2 3">DSM 21223</strain>
    </source>
</reference>
<accession>A0ABY0IMI7</accession>
<name>A0ABY0IMI7_9RHOO</name>
<dbReference type="Gene3D" id="3.30.420.10">
    <property type="entry name" value="Ribonuclease H-like superfamily/Ribonuclease H"/>
    <property type="match status" value="1"/>
</dbReference>
<proteinExistence type="predicted"/>
<protein>
    <submittedName>
        <fullName evidence="2">Transposase</fullName>
    </submittedName>
</protein>
<comment type="caution">
    <text evidence="2">The sequence shown here is derived from an EMBL/GenBank/DDBJ whole genome shotgun (WGS) entry which is preliminary data.</text>
</comment>
<evidence type="ECO:0000313" key="3">
    <source>
        <dbReference type="Proteomes" id="UP000292136"/>
    </source>
</evidence>
<evidence type="ECO:0000259" key="1">
    <source>
        <dbReference type="PROSITE" id="PS50994"/>
    </source>
</evidence>